<protein>
    <submittedName>
        <fullName evidence="1">Uncharacterized protein</fullName>
    </submittedName>
</protein>
<gene>
    <name evidence="1" type="ORF">PY091_11375</name>
</gene>
<sequence length="70" mass="8466">MNKHVKNLYVAISDNRVVHASTQLKEFHRTIDGLITDIRSLSYYEKKFKKQSRIEHMDNLGKKYYFEKFI</sequence>
<evidence type="ECO:0000313" key="2">
    <source>
        <dbReference type="Proteomes" id="UP001217083"/>
    </source>
</evidence>
<name>A0ABT5XPK4_9FLAO</name>
<dbReference type="RefSeq" id="WP_275649776.1">
    <property type="nucleotide sequence ID" value="NZ_JARFVA010000003.1"/>
</dbReference>
<evidence type="ECO:0000313" key="1">
    <source>
        <dbReference type="EMBL" id="MDF0707819.1"/>
    </source>
</evidence>
<reference evidence="1 2" key="1">
    <citation type="submission" date="2023-03" db="EMBL/GenBank/DDBJ databases">
        <title>Muricauda XX sp. nov. and Muricauda XXX sp. nov., two novel species isolated from Okinawa Trough.</title>
        <authorList>
            <person name="Cao W."/>
            <person name="Deng X."/>
        </authorList>
    </citation>
    <scope>NUCLEOTIDE SEQUENCE [LARGE SCALE GENOMIC DNA]</scope>
    <source>
        <strain evidence="1 2">81s02</strain>
    </source>
</reference>
<accession>A0ABT5XPK4</accession>
<proteinExistence type="predicted"/>
<keyword evidence="2" id="KW-1185">Reference proteome</keyword>
<organism evidence="1 2">
    <name type="scientific">Flagellimonas okinawensis</name>
    <dbReference type="NCBI Taxonomy" id="3031324"/>
    <lineage>
        <taxon>Bacteria</taxon>
        <taxon>Pseudomonadati</taxon>
        <taxon>Bacteroidota</taxon>
        <taxon>Flavobacteriia</taxon>
        <taxon>Flavobacteriales</taxon>
        <taxon>Flavobacteriaceae</taxon>
        <taxon>Flagellimonas</taxon>
    </lineage>
</organism>
<comment type="caution">
    <text evidence="1">The sequence shown here is derived from an EMBL/GenBank/DDBJ whole genome shotgun (WGS) entry which is preliminary data.</text>
</comment>
<dbReference type="Proteomes" id="UP001217083">
    <property type="component" value="Unassembled WGS sequence"/>
</dbReference>
<dbReference type="EMBL" id="JARFVA010000003">
    <property type="protein sequence ID" value="MDF0707819.1"/>
    <property type="molecule type" value="Genomic_DNA"/>
</dbReference>